<sequence length="146" mass="16271">MSEFKIISGSWASLASAVKPIREAVFIQEQQIAPEDEWDAEDAVSLQFAVYDQQQVIATARLLENGSIGRVAVLKAHRGLGIGKQLMLEIIRQAKRQQRSFVKLSAQEHAIPFYAALGFQVQGETYLDCGIVHVDMQMVLEEAIKI</sequence>
<dbReference type="RefSeq" id="WP_120402910.1">
    <property type="nucleotide sequence ID" value="NZ_RAXV01000023.1"/>
</dbReference>
<dbReference type="CDD" id="cd04301">
    <property type="entry name" value="NAT_SF"/>
    <property type="match status" value="1"/>
</dbReference>
<dbReference type="OrthoDB" id="9796171at2"/>
<proteinExistence type="predicted"/>
<evidence type="ECO:0000259" key="1">
    <source>
        <dbReference type="PROSITE" id="PS51186"/>
    </source>
</evidence>
<organism evidence="2 3">
    <name type="scientific">Acinetobacter tianfuensis</name>
    <dbReference type="NCBI Taxonomy" id="2419603"/>
    <lineage>
        <taxon>Bacteria</taxon>
        <taxon>Pseudomonadati</taxon>
        <taxon>Pseudomonadota</taxon>
        <taxon>Gammaproteobacteria</taxon>
        <taxon>Moraxellales</taxon>
        <taxon>Moraxellaceae</taxon>
        <taxon>Acinetobacter</taxon>
    </lineage>
</organism>
<dbReference type="Gene3D" id="3.40.630.30">
    <property type="match status" value="1"/>
</dbReference>
<dbReference type="InterPro" id="IPR016181">
    <property type="entry name" value="Acyl_CoA_acyltransferase"/>
</dbReference>
<dbReference type="InterPro" id="IPR039143">
    <property type="entry name" value="GNPNAT1-like"/>
</dbReference>
<evidence type="ECO:0000313" key="2">
    <source>
        <dbReference type="EMBL" id="RKG30536.1"/>
    </source>
</evidence>
<dbReference type="InterPro" id="IPR000182">
    <property type="entry name" value="GNAT_dom"/>
</dbReference>
<keyword evidence="2" id="KW-0808">Transferase</keyword>
<dbReference type="GO" id="GO:0004343">
    <property type="term" value="F:glucosamine 6-phosphate N-acetyltransferase activity"/>
    <property type="evidence" value="ECO:0007669"/>
    <property type="project" value="TreeGrafter"/>
</dbReference>
<dbReference type="PANTHER" id="PTHR13355:SF11">
    <property type="entry name" value="GLUCOSAMINE 6-PHOSPHATE N-ACETYLTRANSFERASE"/>
    <property type="match status" value="1"/>
</dbReference>
<reference evidence="2 3" key="1">
    <citation type="submission" date="2018-09" db="EMBL/GenBank/DDBJ databases">
        <title>The draft genome of Acinetobacter spp. strains.</title>
        <authorList>
            <person name="Qin J."/>
            <person name="Feng Y."/>
            <person name="Zong Z."/>
        </authorList>
    </citation>
    <scope>NUCLEOTIDE SEQUENCE [LARGE SCALE GENOMIC DNA]</scope>
    <source>
        <strain evidence="2 3">WCHAc060012</strain>
    </source>
</reference>
<feature type="domain" description="N-acetyltransferase" evidence="1">
    <location>
        <begin position="5"/>
        <end position="141"/>
    </location>
</feature>
<dbReference type="AlphaFoldDB" id="A0A3A8EAI5"/>
<dbReference type="Proteomes" id="UP000282388">
    <property type="component" value="Unassembled WGS sequence"/>
</dbReference>
<name>A0A3A8EAI5_9GAMM</name>
<keyword evidence="3" id="KW-1185">Reference proteome</keyword>
<dbReference type="PROSITE" id="PS51186">
    <property type="entry name" value="GNAT"/>
    <property type="match status" value="1"/>
</dbReference>
<evidence type="ECO:0000313" key="3">
    <source>
        <dbReference type="Proteomes" id="UP000282388"/>
    </source>
</evidence>
<dbReference type="Pfam" id="PF13673">
    <property type="entry name" value="Acetyltransf_10"/>
    <property type="match status" value="1"/>
</dbReference>
<comment type="caution">
    <text evidence="2">The sequence shown here is derived from an EMBL/GenBank/DDBJ whole genome shotgun (WGS) entry which is preliminary data.</text>
</comment>
<dbReference type="SUPFAM" id="SSF55729">
    <property type="entry name" value="Acyl-CoA N-acyltransferases (Nat)"/>
    <property type="match status" value="1"/>
</dbReference>
<protein>
    <submittedName>
        <fullName evidence="2">GNAT family N-acetyltransferase</fullName>
    </submittedName>
</protein>
<dbReference type="EMBL" id="RAXV01000023">
    <property type="protein sequence ID" value="RKG30536.1"/>
    <property type="molecule type" value="Genomic_DNA"/>
</dbReference>
<gene>
    <name evidence="2" type="ORF">D7V32_10925</name>
</gene>
<accession>A0A3A8EAI5</accession>
<dbReference type="PANTHER" id="PTHR13355">
    <property type="entry name" value="GLUCOSAMINE 6-PHOSPHATE N-ACETYLTRANSFERASE"/>
    <property type="match status" value="1"/>
</dbReference>